<evidence type="ECO:0000313" key="2">
    <source>
        <dbReference type="EMBL" id="MBB3220098.1"/>
    </source>
</evidence>
<comment type="caution">
    <text evidence="2">The sequence shown here is derived from an EMBL/GenBank/DDBJ whole genome shotgun (WGS) entry which is preliminary data.</text>
</comment>
<dbReference type="EMBL" id="JACHXS010000001">
    <property type="protein sequence ID" value="MBB3220098.1"/>
    <property type="molecule type" value="Genomic_DNA"/>
</dbReference>
<evidence type="ECO:0000256" key="1">
    <source>
        <dbReference type="SAM" id="MobiDB-lite"/>
    </source>
</evidence>
<proteinExistence type="predicted"/>
<reference evidence="2 3" key="1">
    <citation type="submission" date="2020-08" db="EMBL/GenBank/DDBJ databases">
        <title>Genomic Encyclopedia of Type Strains, Phase III (KMG-III): the genomes of soil and plant-associated and newly described type strains.</title>
        <authorList>
            <person name="Whitman W."/>
        </authorList>
    </citation>
    <scope>NUCLEOTIDE SEQUENCE [LARGE SCALE GENOMIC DNA]</scope>
    <source>
        <strain evidence="2 3">CECT 7753</strain>
    </source>
</reference>
<dbReference type="AlphaFoldDB" id="A0A7W5E7S6"/>
<dbReference type="Proteomes" id="UP000584325">
    <property type="component" value="Unassembled WGS sequence"/>
</dbReference>
<name>A0A7W5E7S6_9BURK</name>
<protein>
    <submittedName>
        <fullName evidence="2">Uncharacterized protein</fullName>
    </submittedName>
</protein>
<accession>A0A7W5E7S6</accession>
<sequence length="43" mass="4888">MYKPIRQPAAGLQCPAQETRPTPSRGYVRTLLRLFADLACKLR</sequence>
<organism evidence="2 3">
    <name type="scientific">Pseudoduganella umbonata</name>
    <dbReference type="NCBI Taxonomy" id="864828"/>
    <lineage>
        <taxon>Bacteria</taxon>
        <taxon>Pseudomonadati</taxon>
        <taxon>Pseudomonadota</taxon>
        <taxon>Betaproteobacteria</taxon>
        <taxon>Burkholderiales</taxon>
        <taxon>Oxalobacteraceae</taxon>
        <taxon>Telluria group</taxon>
        <taxon>Pseudoduganella</taxon>
    </lineage>
</organism>
<evidence type="ECO:0000313" key="3">
    <source>
        <dbReference type="Proteomes" id="UP000584325"/>
    </source>
</evidence>
<gene>
    <name evidence="2" type="ORF">FHS02_000885</name>
</gene>
<feature type="region of interest" description="Disordered" evidence="1">
    <location>
        <begin position="1"/>
        <end position="23"/>
    </location>
</feature>
<dbReference type="RefSeq" id="WP_259772482.1">
    <property type="nucleotide sequence ID" value="NZ_CP040017.1"/>
</dbReference>